<dbReference type="Gene3D" id="1.20.120.530">
    <property type="entry name" value="GntR ligand-binding domain-like"/>
    <property type="match status" value="1"/>
</dbReference>
<reference evidence="6 7" key="1">
    <citation type="journal article" date="2012" name="BMC Genomics">
        <title>Complete genome sequence of Saccharothrix espanaensis DSM 44229T and comparison to the other completely sequenced Pseudonocardiaceae.</title>
        <authorList>
            <person name="Strobel T."/>
            <person name="Al-Dilaimi A."/>
            <person name="Blom J."/>
            <person name="Gessner A."/>
            <person name="Kalinowski J."/>
            <person name="Luzhetska M."/>
            <person name="Puhler A."/>
            <person name="Szczepanowski R."/>
            <person name="Bechthold A."/>
            <person name="Ruckert C."/>
        </authorList>
    </citation>
    <scope>NUCLEOTIDE SEQUENCE [LARGE SCALE GENOMIC DNA]</scope>
    <source>
        <strain evidence="7">ATCC 51144 / DSM 44229 / JCM 9112 / NBRC 15066 / NRRL 15764</strain>
    </source>
</reference>
<dbReference type="PATRIC" id="fig|1179773.3.peg.8479"/>
<dbReference type="SUPFAM" id="SSF46785">
    <property type="entry name" value="Winged helix' DNA-binding domain"/>
    <property type="match status" value="1"/>
</dbReference>
<evidence type="ECO:0000313" key="6">
    <source>
        <dbReference type="EMBL" id="CCH35613.1"/>
    </source>
</evidence>
<keyword evidence="1" id="KW-0805">Transcription regulation</keyword>
<dbReference type="Pfam" id="PF00392">
    <property type="entry name" value="GntR"/>
    <property type="match status" value="1"/>
</dbReference>
<protein>
    <submittedName>
        <fullName evidence="6">Transcriptional regulator, GntR family</fullName>
    </submittedName>
</protein>
<gene>
    <name evidence="6" type="ordered locus">BN6_83980</name>
</gene>
<dbReference type="PANTHER" id="PTHR43537">
    <property type="entry name" value="TRANSCRIPTIONAL REGULATOR, GNTR FAMILY"/>
    <property type="match status" value="1"/>
</dbReference>
<feature type="region of interest" description="Disordered" evidence="4">
    <location>
        <begin position="1"/>
        <end position="21"/>
    </location>
</feature>
<proteinExistence type="predicted"/>
<keyword evidence="2" id="KW-0238">DNA-binding</keyword>
<dbReference type="AlphaFoldDB" id="K0KGH6"/>
<dbReference type="SMART" id="SM00345">
    <property type="entry name" value="HTH_GNTR"/>
    <property type="match status" value="1"/>
</dbReference>
<keyword evidence="7" id="KW-1185">Reference proteome</keyword>
<dbReference type="GO" id="GO:0003677">
    <property type="term" value="F:DNA binding"/>
    <property type="evidence" value="ECO:0007669"/>
    <property type="project" value="UniProtKB-KW"/>
</dbReference>
<evidence type="ECO:0000259" key="5">
    <source>
        <dbReference type="PROSITE" id="PS50949"/>
    </source>
</evidence>
<dbReference type="InterPro" id="IPR036390">
    <property type="entry name" value="WH_DNA-bd_sf"/>
</dbReference>
<dbReference type="SUPFAM" id="SSF48008">
    <property type="entry name" value="GntR ligand-binding domain-like"/>
    <property type="match status" value="1"/>
</dbReference>
<dbReference type="Pfam" id="PF07729">
    <property type="entry name" value="FCD"/>
    <property type="match status" value="1"/>
</dbReference>
<organism evidence="6 7">
    <name type="scientific">Saccharothrix espanaensis (strain ATCC 51144 / DSM 44229 / JCM 9112 / NBRC 15066 / NRRL 15764)</name>
    <dbReference type="NCBI Taxonomy" id="1179773"/>
    <lineage>
        <taxon>Bacteria</taxon>
        <taxon>Bacillati</taxon>
        <taxon>Actinomycetota</taxon>
        <taxon>Actinomycetes</taxon>
        <taxon>Pseudonocardiales</taxon>
        <taxon>Pseudonocardiaceae</taxon>
        <taxon>Saccharothrix</taxon>
    </lineage>
</organism>
<name>K0KGH6_SACES</name>
<keyword evidence="3" id="KW-0804">Transcription</keyword>
<evidence type="ECO:0000256" key="4">
    <source>
        <dbReference type="SAM" id="MobiDB-lite"/>
    </source>
</evidence>
<sequence length="278" mass="31167">MRGPRKPRSGPAGRRHAAHLPTRSTELLFNNPSILRLTCRALDSGRMTSVEAEDWLRALAKDRGDIDRSSTAERVADKLRTNVLDGDIKPGRQLNEKALGDVLRVSRNTLREAFRLLTHERLLVHEYSKGVFVRKPDWHDIVDLYAARRVIEIGALRRWPAADDQRRRAVGDAVDLGLAGAEQKDWTSVGTANIRFHQAITALAGSARLDEEVKRLLAELRLAFHVMGDPRGFHQDYLPLNQQISAHLRGGDLDSAEAALADYFDRAEEHLVTGLRGQ</sequence>
<evidence type="ECO:0000256" key="1">
    <source>
        <dbReference type="ARBA" id="ARBA00023015"/>
    </source>
</evidence>
<accession>K0KGH6</accession>
<dbReference type="HOGENOM" id="CLU_017584_5_5_11"/>
<evidence type="ECO:0000256" key="3">
    <source>
        <dbReference type="ARBA" id="ARBA00023163"/>
    </source>
</evidence>
<dbReference type="Proteomes" id="UP000006281">
    <property type="component" value="Chromosome"/>
</dbReference>
<dbReference type="EMBL" id="HE804045">
    <property type="protein sequence ID" value="CCH35613.1"/>
    <property type="molecule type" value="Genomic_DNA"/>
</dbReference>
<dbReference type="GO" id="GO:0003700">
    <property type="term" value="F:DNA-binding transcription factor activity"/>
    <property type="evidence" value="ECO:0007669"/>
    <property type="project" value="InterPro"/>
</dbReference>
<dbReference type="InterPro" id="IPR011711">
    <property type="entry name" value="GntR_C"/>
</dbReference>
<dbReference type="Gene3D" id="1.10.10.10">
    <property type="entry name" value="Winged helix-like DNA-binding domain superfamily/Winged helix DNA-binding domain"/>
    <property type="match status" value="1"/>
</dbReference>
<evidence type="ECO:0000256" key="2">
    <source>
        <dbReference type="ARBA" id="ARBA00023125"/>
    </source>
</evidence>
<dbReference type="STRING" id="1179773.BN6_83980"/>
<dbReference type="PANTHER" id="PTHR43537:SF45">
    <property type="entry name" value="GNTR FAMILY REGULATORY PROTEIN"/>
    <property type="match status" value="1"/>
</dbReference>
<evidence type="ECO:0000313" key="7">
    <source>
        <dbReference type="Proteomes" id="UP000006281"/>
    </source>
</evidence>
<dbReference type="InterPro" id="IPR008920">
    <property type="entry name" value="TF_FadR/GntR_C"/>
</dbReference>
<dbReference type="PROSITE" id="PS50949">
    <property type="entry name" value="HTH_GNTR"/>
    <property type="match status" value="1"/>
</dbReference>
<feature type="compositionally biased region" description="Basic residues" evidence="4">
    <location>
        <begin position="1"/>
        <end position="18"/>
    </location>
</feature>
<dbReference type="SMART" id="SM00895">
    <property type="entry name" value="FCD"/>
    <property type="match status" value="1"/>
</dbReference>
<dbReference type="InterPro" id="IPR036388">
    <property type="entry name" value="WH-like_DNA-bd_sf"/>
</dbReference>
<dbReference type="KEGG" id="sesp:BN6_83980"/>
<feature type="domain" description="HTH gntR-type" evidence="5">
    <location>
        <begin position="69"/>
        <end position="136"/>
    </location>
</feature>
<dbReference type="InterPro" id="IPR000524">
    <property type="entry name" value="Tscrpt_reg_HTH_GntR"/>
</dbReference>
<dbReference type="eggNOG" id="COG1802">
    <property type="taxonomic scope" value="Bacteria"/>
</dbReference>